<gene>
    <name evidence="1" type="ORF">COCSADRAFT_38271</name>
</gene>
<name>M2SIV4_COCSN</name>
<organism evidence="1 2">
    <name type="scientific">Cochliobolus sativus (strain ND90Pr / ATCC 201652)</name>
    <name type="common">Common root rot and spot blotch fungus</name>
    <name type="synonym">Bipolaris sorokiniana</name>
    <dbReference type="NCBI Taxonomy" id="665912"/>
    <lineage>
        <taxon>Eukaryota</taxon>
        <taxon>Fungi</taxon>
        <taxon>Dikarya</taxon>
        <taxon>Ascomycota</taxon>
        <taxon>Pezizomycotina</taxon>
        <taxon>Dothideomycetes</taxon>
        <taxon>Pleosporomycetidae</taxon>
        <taxon>Pleosporales</taxon>
        <taxon>Pleosporineae</taxon>
        <taxon>Pleosporaceae</taxon>
        <taxon>Bipolaris</taxon>
    </lineage>
</organism>
<reference evidence="2" key="2">
    <citation type="journal article" date="2013" name="PLoS Genet.">
        <title>Comparative genome structure, secondary metabolite, and effector coding capacity across Cochliobolus pathogens.</title>
        <authorList>
            <person name="Condon B.J."/>
            <person name="Leng Y."/>
            <person name="Wu D."/>
            <person name="Bushley K.E."/>
            <person name="Ohm R.A."/>
            <person name="Otillar R."/>
            <person name="Martin J."/>
            <person name="Schackwitz W."/>
            <person name="Grimwood J."/>
            <person name="MohdZainudin N."/>
            <person name="Xue C."/>
            <person name="Wang R."/>
            <person name="Manning V.A."/>
            <person name="Dhillon B."/>
            <person name="Tu Z.J."/>
            <person name="Steffenson B.J."/>
            <person name="Salamov A."/>
            <person name="Sun H."/>
            <person name="Lowry S."/>
            <person name="LaButti K."/>
            <person name="Han J."/>
            <person name="Copeland A."/>
            <person name="Lindquist E."/>
            <person name="Barry K."/>
            <person name="Schmutz J."/>
            <person name="Baker S.E."/>
            <person name="Ciuffetti L.M."/>
            <person name="Grigoriev I.V."/>
            <person name="Zhong S."/>
            <person name="Turgeon B.G."/>
        </authorList>
    </citation>
    <scope>NUCLEOTIDE SEQUENCE [LARGE SCALE GENOMIC DNA]</scope>
    <source>
        <strain evidence="2">ND90Pr / ATCC 201652</strain>
    </source>
</reference>
<dbReference type="RefSeq" id="XP_007701578.1">
    <property type="nucleotide sequence ID" value="XM_007703388.1"/>
</dbReference>
<sequence length="167" mass="18340">MQAGSNTQAKHSIHPKVNTYVGILCIPILQHVPSPPAPPISTPKMHSHMQERVPHPFPNRPKISALAPSQPSLTFQNPKALYIPHPSPKPSPRNTFFSVSFHHTKKRYILPASDRPANNKRMAVPCPMLCVRGEVLAGELGKGKGKIHNTMGIRARGSKTCLLAQVF</sequence>
<proteinExistence type="predicted"/>
<accession>M2SIV4</accession>
<dbReference type="AlphaFoldDB" id="M2SIV4"/>
<dbReference type="GeneID" id="19139212"/>
<dbReference type="EMBL" id="KB445646">
    <property type="protein sequence ID" value="EMD62315.1"/>
    <property type="molecule type" value="Genomic_DNA"/>
</dbReference>
<dbReference type="Proteomes" id="UP000016934">
    <property type="component" value="Unassembled WGS sequence"/>
</dbReference>
<protein>
    <submittedName>
        <fullName evidence="1">Uncharacterized protein</fullName>
    </submittedName>
</protein>
<dbReference type="KEGG" id="bsc:COCSADRAFT_38271"/>
<reference evidence="1 2" key="1">
    <citation type="journal article" date="2012" name="PLoS Pathog.">
        <title>Diverse lifestyles and strategies of plant pathogenesis encoded in the genomes of eighteen Dothideomycetes fungi.</title>
        <authorList>
            <person name="Ohm R.A."/>
            <person name="Feau N."/>
            <person name="Henrissat B."/>
            <person name="Schoch C.L."/>
            <person name="Horwitz B.A."/>
            <person name="Barry K.W."/>
            <person name="Condon B.J."/>
            <person name="Copeland A.C."/>
            <person name="Dhillon B."/>
            <person name="Glaser F."/>
            <person name="Hesse C.N."/>
            <person name="Kosti I."/>
            <person name="LaButti K."/>
            <person name="Lindquist E.A."/>
            <person name="Lucas S."/>
            <person name="Salamov A.A."/>
            <person name="Bradshaw R.E."/>
            <person name="Ciuffetti L."/>
            <person name="Hamelin R.C."/>
            <person name="Kema G.H.J."/>
            <person name="Lawrence C."/>
            <person name="Scott J.A."/>
            <person name="Spatafora J.W."/>
            <person name="Turgeon B.G."/>
            <person name="de Wit P.J.G.M."/>
            <person name="Zhong S."/>
            <person name="Goodwin S.B."/>
            <person name="Grigoriev I.V."/>
        </authorList>
    </citation>
    <scope>NUCLEOTIDE SEQUENCE [LARGE SCALE GENOMIC DNA]</scope>
    <source>
        <strain evidence="2">ND90Pr / ATCC 201652</strain>
    </source>
</reference>
<dbReference type="HOGENOM" id="CLU_1594380_0_0_1"/>
<keyword evidence="2" id="KW-1185">Reference proteome</keyword>
<evidence type="ECO:0000313" key="1">
    <source>
        <dbReference type="EMBL" id="EMD62315.1"/>
    </source>
</evidence>
<evidence type="ECO:0000313" key="2">
    <source>
        <dbReference type="Proteomes" id="UP000016934"/>
    </source>
</evidence>